<dbReference type="Pfam" id="PF01168">
    <property type="entry name" value="Ala_racemase_N"/>
    <property type="match status" value="1"/>
</dbReference>
<accession>A0A4R1CH88</accession>
<dbReference type="RefSeq" id="WP_131581745.1">
    <property type="nucleotide sequence ID" value="NZ_SJZJ01000003.1"/>
</dbReference>
<keyword evidence="3" id="KW-1185">Reference proteome</keyword>
<dbReference type="InterPro" id="IPR029066">
    <property type="entry name" value="PLP-binding_barrel"/>
</dbReference>
<dbReference type="AlphaFoldDB" id="A0A4R1CH88"/>
<dbReference type="EMBL" id="SJZJ01000003">
    <property type="protein sequence ID" value="TCJ30620.1"/>
    <property type="molecule type" value="Genomic_DNA"/>
</dbReference>
<comment type="caution">
    <text evidence="2">The sequence shown here is derived from an EMBL/GenBank/DDBJ whole genome shotgun (WGS) entry which is preliminary data.</text>
</comment>
<evidence type="ECO:0000313" key="2">
    <source>
        <dbReference type="EMBL" id="TCJ30620.1"/>
    </source>
</evidence>
<feature type="domain" description="Alanine racemase N-terminal" evidence="1">
    <location>
        <begin position="8"/>
        <end position="142"/>
    </location>
</feature>
<proteinExistence type="predicted"/>
<dbReference type="OrthoDB" id="2986620at2"/>
<dbReference type="SUPFAM" id="SSF51419">
    <property type="entry name" value="PLP-binding barrel"/>
    <property type="match status" value="1"/>
</dbReference>
<organism evidence="2 3">
    <name type="scientific">Nocardioides jejuensis</name>
    <dbReference type="NCBI Taxonomy" id="2502782"/>
    <lineage>
        <taxon>Bacteria</taxon>
        <taxon>Bacillati</taxon>
        <taxon>Actinomycetota</taxon>
        <taxon>Actinomycetes</taxon>
        <taxon>Propionibacteriales</taxon>
        <taxon>Nocardioidaceae</taxon>
        <taxon>Nocardioides</taxon>
    </lineage>
</organism>
<evidence type="ECO:0000313" key="3">
    <source>
        <dbReference type="Proteomes" id="UP000295453"/>
    </source>
</evidence>
<protein>
    <submittedName>
        <fullName evidence="2">Alanine racemase</fullName>
    </submittedName>
</protein>
<dbReference type="Gene3D" id="3.20.20.10">
    <property type="entry name" value="Alanine racemase"/>
    <property type="match status" value="1"/>
</dbReference>
<sequence>MSLTLYVDGARLRGHLTAVSDRLPDLVPVVRGNGSGLGNSRLALEAQRIGADVLAVGTADECGQVGGLFDGDVLVLTPYRPFGPKADVARERLIHTVSRLEDLDSLLEADPTARIVLARMTSTRLHGLSARELRAAAHRLAEVGVGTPGGPTLEGVLLSFPLAGPGRLTELHRLGQDVHASGLPTRTLWVANLGEPEVLAARGAWPDLHLRPLLGDELWLGGADAFSVRAHVLDLHRLERGSTFGEFGRTVPRRGNLIVVSGGMAHGIGLEPPTADLSLKSRATSLARGSLDAAGLVRSPYVVDGKQRYFAEPPHLQASLVYLPEDARVPEIGAEVELRVRFATTTFDRTIVS</sequence>
<evidence type="ECO:0000259" key="1">
    <source>
        <dbReference type="Pfam" id="PF01168"/>
    </source>
</evidence>
<name>A0A4R1CH88_9ACTN</name>
<reference evidence="2 3" key="1">
    <citation type="submission" date="2019-03" db="EMBL/GenBank/DDBJ databases">
        <authorList>
            <person name="Kim M.K.M."/>
        </authorList>
    </citation>
    <scope>NUCLEOTIDE SEQUENCE [LARGE SCALE GENOMIC DNA]</scope>
    <source>
        <strain evidence="2 3">18JY15-6</strain>
    </source>
</reference>
<gene>
    <name evidence="2" type="ORF">EPD65_03405</name>
</gene>
<dbReference type="Proteomes" id="UP000295453">
    <property type="component" value="Unassembled WGS sequence"/>
</dbReference>
<dbReference type="InterPro" id="IPR001608">
    <property type="entry name" value="Ala_racemase_N"/>
</dbReference>